<dbReference type="InterPro" id="IPR018247">
    <property type="entry name" value="EF_Hand_1_Ca_BS"/>
</dbReference>
<comment type="caution">
    <text evidence="3">The sequence shown here is derived from an EMBL/GenBank/DDBJ whole genome shotgun (WGS) entry which is preliminary data.</text>
</comment>
<keyword evidence="4" id="KW-1185">Reference proteome</keyword>
<proteinExistence type="predicted"/>
<organism evidence="3 4">
    <name type="scientific">Dreissena polymorpha</name>
    <name type="common">Zebra mussel</name>
    <name type="synonym">Mytilus polymorpha</name>
    <dbReference type="NCBI Taxonomy" id="45954"/>
    <lineage>
        <taxon>Eukaryota</taxon>
        <taxon>Metazoa</taxon>
        <taxon>Spiralia</taxon>
        <taxon>Lophotrochozoa</taxon>
        <taxon>Mollusca</taxon>
        <taxon>Bivalvia</taxon>
        <taxon>Autobranchia</taxon>
        <taxon>Heteroconchia</taxon>
        <taxon>Euheterodonta</taxon>
        <taxon>Imparidentia</taxon>
        <taxon>Neoheterodontei</taxon>
        <taxon>Myida</taxon>
        <taxon>Dreissenoidea</taxon>
        <taxon>Dreissenidae</taxon>
        <taxon>Dreissena</taxon>
    </lineage>
</organism>
<dbReference type="GO" id="GO:0005509">
    <property type="term" value="F:calcium ion binding"/>
    <property type="evidence" value="ECO:0007669"/>
    <property type="project" value="InterPro"/>
</dbReference>
<dbReference type="AlphaFoldDB" id="A0A9D4N7D6"/>
<dbReference type="PROSITE" id="PS00018">
    <property type="entry name" value="EF_HAND_1"/>
    <property type="match status" value="1"/>
</dbReference>
<name>A0A9D4N7D6_DREPO</name>
<evidence type="ECO:0000313" key="3">
    <source>
        <dbReference type="EMBL" id="KAH3889105.1"/>
    </source>
</evidence>
<reference evidence="3" key="2">
    <citation type="submission" date="2020-11" db="EMBL/GenBank/DDBJ databases">
        <authorList>
            <person name="McCartney M.A."/>
            <person name="Auch B."/>
            <person name="Kono T."/>
            <person name="Mallez S."/>
            <person name="Becker A."/>
            <person name="Gohl D.M."/>
            <person name="Silverstein K.A.T."/>
            <person name="Koren S."/>
            <person name="Bechman K.B."/>
            <person name="Herman A."/>
            <person name="Abrahante J.E."/>
            <person name="Garbe J."/>
        </authorList>
    </citation>
    <scope>NUCLEOTIDE SEQUENCE</scope>
    <source>
        <strain evidence="3">Duluth1</strain>
        <tissue evidence="3">Whole animal</tissue>
    </source>
</reference>
<protein>
    <recommendedName>
        <fullName evidence="2">EF-hand domain-containing protein</fullName>
    </recommendedName>
</protein>
<gene>
    <name evidence="3" type="ORF">DPMN_013154</name>
</gene>
<dbReference type="InterPro" id="IPR002048">
    <property type="entry name" value="EF_hand_dom"/>
</dbReference>
<keyword evidence="1" id="KW-0106">Calcium</keyword>
<dbReference type="Proteomes" id="UP000828390">
    <property type="component" value="Unassembled WGS sequence"/>
</dbReference>
<sequence>MTMITFQRHFFDHTMEVTFFTPKLDGNQCSFKLYDLNRDDRITKDELFAVFGDNKKTT</sequence>
<evidence type="ECO:0000259" key="2">
    <source>
        <dbReference type="PROSITE" id="PS50222"/>
    </source>
</evidence>
<evidence type="ECO:0000256" key="1">
    <source>
        <dbReference type="ARBA" id="ARBA00022837"/>
    </source>
</evidence>
<dbReference type="PROSITE" id="PS50222">
    <property type="entry name" value="EF_HAND_2"/>
    <property type="match status" value="1"/>
</dbReference>
<dbReference type="InterPro" id="IPR011992">
    <property type="entry name" value="EF-hand-dom_pair"/>
</dbReference>
<feature type="domain" description="EF-hand" evidence="2">
    <location>
        <begin position="22"/>
        <end position="57"/>
    </location>
</feature>
<evidence type="ECO:0000313" key="4">
    <source>
        <dbReference type="Proteomes" id="UP000828390"/>
    </source>
</evidence>
<reference evidence="3" key="1">
    <citation type="journal article" date="2019" name="bioRxiv">
        <title>The Genome of the Zebra Mussel, Dreissena polymorpha: A Resource for Invasive Species Research.</title>
        <authorList>
            <person name="McCartney M.A."/>
            <person name="Auch B."/>
            <person name="Kono T."/>
            <person name="Mallez S."/>
            <person name="Zhang Y."/>
            <person name="Obille A."/>
            <person name="Becker A."/>
            <person name="Abrahante J.E."/>
            <person name="Garbe J."/>
            <person name="Badalamenti J.P."/>
            <person name="Herman A."/>
            <person name="Mangelson H."/>
            <person name="Liachko I."/>
            <person name="Sullivan S."/>
            <person name="Sone E.D."/>
            <person name="Koren S."/>
            <person name="Silverstein K.A.T."/>
            <person name="Beckman K.B."/>
            <person name="Gohl D.M."/>
        </authorList>
    </citation>
    <scope>NUCLEOTIDE SEQUENCE</scope>
    <source>
        <strain evidence="3">Duluth1</strain>
        <tissue evidence="3">Whole animal</tissue>
    </source>
</reference>
<dbReference type="SUPFAM" id="SSF47473">
    <property type="entry name" value="EF-hand"/>
    <property type="match status" value="1"/>
</dbReference>
<accession>A0A9D4N7D6</accession>
<dbReference type="EMBL" id="JAIWYP010000001">
    <property type="protein sequence ID" value="KAH3889105.1"/>
    <property type="molecule type" value="Genomic_DNA"/>
</dbReference>